<dbReference type="SUPFAM" id="SSF53098">
    <property type="entry name" value="Ribonuclease H-like"/>
    <property type="match status" value="1"/>
</dbReference>
<dbReference type="InterPro" id="IPR036322">
    <property type="entry name" value="WD40_repeat_dom_sf"/>
</dbReference>
<evidence type="ECO:0000259" key="1">
    <source>
        <dbReference type="SMART" id="SM00479"/>
    </source>
</evidence>
<dbReference type="InterPro" id="IPR028881">
    <property type="entry name" value="PAN2_UCH_dom"/>
</dbReference>
<protein>
    <recommendedName>
        <fullName evidence="1">Exonuclease domain-containing protein</fullName>
    </recommendedName>
</protein>
<dbReference type="InterPro" id="IPR050785">
    <property type="entry name" value="PAN2-PAN3_catalytic_subunit"/>
</dbReference>
<dbReference type="Pfam" id="PF00929">
    <property type="entry name" value="RNase_T"/>
    <property type="match status" value="1"/>
</dbReference>
<dbReference type="GO" id="GO:0004535">
    <property type="term" value="F:poly(A)-specific ribonuclease activity"/>
    <property type="evidence" value="ECO:0007669"/>
    <property type="project" value="TreeGrafter"/>
</dbReference>
<dbReference type="Gene3D" id="3.90.70.10">
    <property type="entry name" value="Cysteine proteinases"/>
    <property type="match status" value="1"/>
</dbReference>
<dbReference type="Gene3D" id="3.30.420.10">
    <property type="entry name" value="Ribonuclease H-like superfamily/Ribonuclease H"/>
    <property type="match status" value="1"/>
</dbReference>
<dbReference type="InterPro" id="IPR036397">
    <property type="entry name" value="RNaseH_sf"/>
</dbReference>
<dbReference type="SUPFAM" id="SSF50978">
    <property type="entry name" value="WD40 repeat-like"/>
    <property type="match status" value="1"/>
</dbReference>
<accession>A0AAD8PGD8</accession>
<dbReference type="InterPro" id="IPR015943">
    <property type="entry name" value="WD40/YVTN_repeat-like_dom_sf"/>
</dbReference>
<organism evidence="2 3">
    <name type="scientific">Babesia gibsoni</name>
    <dbReference type="NCBI Taxonomy" id="33632"/>
    <lineage>
        <taxon>Eukaryota</taxon>
        <taxon>Sar</taxon>
        <taxon>Alveolata</taxon>
        <taxon>Apicomplexa</taxon>
        <taxon>Aconoidasida</taxon>
        <taxon>Piroplasmida</taxon>
        <taxon>Babesiidae</taxon>
        <taxon>Babesia</taxon>
    </lineage>
</organism>
<comment type="caution">
    <text evidence="2">The sequence shown here is derived from an EMBL/GenBank/DDBJ whole genome shotgun (WGS) entry which is preliminary data.</text>
</comment>
<dbReference type="GO" id="GO:0003676">
    <property type="term" value="F:nucleic acid binding"/>
    <property type="evidence" value="ECO:0007669"/>
    <property type="project" value="InterPro"/>
</dbReference>
<dbReference type="InterPro" id="IPR012337">
    <property type="entry name" value="RNaseH-like_sf"/>
</dbReference>
<dbReference type="Proteomes" id="UP001230268">
    <property type="component" value="Unassembled WGS sequence"/>
</dbReference>
<evidence type="ECO:0000313" key="2">
    <source>
        <dbReference type="EMBL" id="KAK1444727.1"/>
    </source>
</evidence>
<proteinExistence type="predicted"/>
<dbReference type="GO" id="GO:0000289">
    <property type="term" value="P:nuclear-transcribed mRNA poly(A) tail shortening"/>
    <property type="evidence" value="ECO:0007669"/>
    <property type="project" value="TreeGrafter"/>
</dbReference>
<keyword evidence="3" id="KW-1185">Reference proteome</keyword>
<evidence type="ECO:0000313" key="3">
    <source>
        <dbReference type="Proteomes" id="UP001230268"/>
    </source>
</evidence>
<dbReference type="Pfam" id="PF13423">
    <property type="entry name" value="UCH_1"/>
    <property type="match status" value="1"/>
</dbReference>
<dbReference type="Gene3D" id="2.130.10.10">
    <property type="entry name" value="YVTN repeat-like/Quinoprotein amine dehydrogenase"/>
    <property type="match status" value="1"/>
</dbReference>
<dbReference type="GO" id="GO:0031251">
    <property type="term" value="C:PAN complex"/>
    <property type="evidence" value="ECO:0007669"/>
    <property type="project" value="TreeGrafter"/>
</dbReference>
<dbReference type="PANTHER" id="PTHR15728">
    <property type="entry name" value="DEADENYLATION COMPLEX CATALYTIC SUBUNIT PAN2"/>
    <property type="match status" value="1"/>
</dbReference>
<dbReference type="PANTHER" id="PTHR15728:SF0">
    <property type="entry name" value="PAN2-PAN3 DEADENYLATION COMPLEX CATALYTIC SUBUNIT PAN2"/>
    <property type="match status" value="1"/>
</dbReference>
<feature type="domain" description="Exonuclease" evidence="1">
    <location>
        <begin position="894"/>
        <end position="1059"/>
    </location>
</feature>
<name>A0AAD8PGD8_BABGI</name>
<sequence>MQYGIVKYDQWEDLIWVYNSLDSYINTPLTGAIVGIKADDKEVKYANWMSQSQGGYNEDFQNSFNAYCGCNLTEINAVEPYDIGLIIATGRGVDILNRDGGRRMRVTSEKAERHITNGGSLHIACSLLSCSSSDSRALLATNSNELYALDSFCGQLSGKMKVQNDHLETTEFLDKITVLGDMNGNMSRSSCMMTYYHTYLGTTDFTDIQYQPYDYANSDTSGNNTSLESIAKGFGSIDAIPEFIPSSKRFPSSNGTMSSMKMPPQKTSGAISLEYAMSNNKTDHIEHAPSKNITLVGMLSGLLHIIDHRMKRIAYTIAAHASAVSAISAYGNSIVTTGCYLYGNSLVYEPLVEVHDIRMERSTSIWLGQPVCSAKIVRGTNKVVALNNDGSFFECTIGTQEKVHYPNLSNNSAWNCHDVDIRISGGSYGVYTADEGYSVNFIDFEIKEDSPGTIAPVSLKPIYQKVLKGQVKLPNNTSFASLEGTFPGDVAHVFVQVFFFLNKLGSLSYHCCEVEHCLACHVGFALHMLKVAHENRKNGHIEDNYFSKISKRSEMQVTQLQELMPIYKSESTACAVQSLLIWVIEKVNSELDNYYSRLDTAYANADVHLIKNVFGFSKIVKSKCANGHTSTKEVENDLFMDYIHLKSGKAYEEEMTAYCVECSRPVMIHYTTEFNRPPNFMIVRCEQDGITEVQEHMTFDGNNYTLVTVMFCVTSEYVENRLLAYVRVPKEMQHDQEWLLINDGYVFELSEEDISQMLDFSPRWKQAITLIYRKDELGDIKGIEPTLTGDITVVNINGRIVPLPIPDEKVPIPSSIFISEYNIAHNPRAHDKNRTFVPLSVEELVELHNGEFIVALDVECVKTGNETTGSSRHLNMLDNHSAAYGSSNVAQRNTFLYVDKNSEEQQHSTLARVSAVRGTGHAIGVPFLDHYIHRRKPPKDYLTRFSGIHRGDLDLKSSLHWLTTRKAIYMKIRYLIDAGCKILGHGLQQDFRMLNIVVPKEQVIDTVELFRLPGQRYISLQFLAAHLLNRRIQQEEHNSVEDAKTALDLYKKYLEYKMSGKLEDTLKSLYDTGYKNNWIVS</sequence>
<dbReference type="InterPro" id="IPR013520">
    <property type="entry name" value="Ribonucl_H"/>
</dbReference>
<reference evidence="2" key="1">
    <citation type="submission" date="2023-08" db="EMBL/GenBank/DDBJ databases">
        <title>Draft sequence of the Babesia gibsoni genome.</title>
        <authorList>
            <person name="Yamagishi J.Y."/>
            <person name="Xuan X.X."/>
        </authorList>
    </citation>
    <scope>NUCLEOTIDE SEQUENCE</scope>
    <source>
        <strain evidence="2">Azabu</strain>
    </source>
</reference>
<gene>
    <name evidence="2" type="ORF">BgAZ_106330</name>
</gene>
<dbReference type="SMART" id="SM00479">
    <property type="entry name" value="EXOIII"/>
    <property type="match status" value="1"/>
</dbReference>
<dbReference type="GO" id="GO:0000932">
    <property type="term" value="C:P-body"/>
    <property type="evidence" value="ECO:0007669"/>
    <property type="project" value="TreeGrafter"/>
</dbReference>
<dbReference type="AlphaFoldDB" id="A0AAD8PGD8"/>
<dbReference type="CDD" id="cd06143">
    <property type="entry name" value="PAN2_exo"/>
    <property type="match status" value="1"/>
</dbReference>
<dbReference type="EMBL" id="JAVEPI010000001">
    <property type="protein sequence ID" value="KAK1444727.1"/>
    <property type="molecule type" value="Genomic_DNA"/>
</dbReference>